<name>I0V1D6_9PSEU</name>
<evidence type="ECO:0000256" key="1">
    <source>
        <dbReference type="SAM" id="MobiDB-lite"/>
    </source>
</evidence>
<dbReference type="OrthoDB" id="3557205at2"/>
<dbReference type="Proteomes" id="UP000004691">
    <property type="component" value="Unassembled WGS sequence"/>
</dbReference>
<organism evidence="2 3">
    <name type="scientific">Saccharomonospora xinjiangensis XJ-54</name>
    <dbReference type="NCBI Taxonomy" id="882086"/>
    <lineage>
        <taxon>Bacteria</taxon>
        <taxon>Bacillati</taxon>
        <taxon>Actinomycetota</taxon>
        <taxon>Actinomycetes</taxon>
        <taxon>Pseudonocardiales</taxon>
        <taxon>Pseudonocardiaceae</taxon>
        <taxon>Saccharomonospora</taxon>
    </lineage>
</organism>
<feature type="region of interest" description="Disordered" evidence="1">
    <location>
        <begin position="1"/>
        <end position="30"/>
    </location>
</feature>
<evidence type="ECO:0000313" key="3">
    <source>
        <dbReference type="Proteomes" id="UP000004691"/>
    </source>
</evidence>
<dbReference type="eggNOG" id="ENOG502ZJJ7">
    <property type="taxonomic scope" value="Bacteria"/>
</dbReference>
<reference evidence="2 3" key="1">
    <citation type="submission" date="2012-01" db="EMBL/GenBank/DDBJ databases">
        <title>Improved High-Quality Draft sequence of Saccharomonospora xinjiangensis XJ-54.</title>
        <authorList>
            <consortium name="US DOE Joint Genome Institute"/>
            <person name="Lucas S."/>
            <person name="Han J."/>
            <person name="Lapidus A."/>
            <person name="Cheng J.-F."/>
            <person name="Goodwin L."/>
            <person name="Pitluck S."/>
            <person name="Peters L."/>
            <person name="Mikhailova N."/>
            <person name="Teshima H."/>
            <person name="Detter J.C."/>
            <person name="Han C."/>
            <person name="Tapia R."/>
            <person name="Land M."/>
            <person name="Hauser L."/>
            <person name="Kyrpides N."/>
            <person name="Ivanova N."/>
            <person name="Pagani I."/>
            <person name="Brambilla E.-M."/>
            <person name="Klenk H.-P."/>
            <person name="Woyke T."/>
        </authorList>
    </citation>
    <scope>NUCLEOTIDE SEQUENCE [LARGE SCALE GENOMIC DNA]</scope>
    <source>
        <strain evidence="2 3">XJ-54</strain>
    </source>
</reference>
<evidence type="ECO:0000313" key="2">
    <source>
        <dbReference type="EMBL" id="EID53939.1"/>
    </source>
</evidence>
<sequence>MAREIRGVAHPVGGAVYTPQASPPPTPPSHDLLLHRAARTDAALDEVIGDEGFAFDTETLQHLANQWADFASRYEDALSDADLIASAEGPGIEYASAGHAEKLRASGRALRDALQERIRYCEEMRDKFRAALGDHLSTEGDAETTLSKVKGEME</sequence>
<dbReference type="RefSeq" id="WP_006238091.1">
    <property type="nucleotide sequence ID" value="NZ_JH636049.1"/>
</dbReference>
<keyword evidence="3" id="KW-1185">Reference proteome</keyword>
<proteinExistence type="predicted"/>
<dbReference type="EMBL" id="JH636049">
    <property type="protein sequence ID" value="EID53939.1"/>
    <property type="molecule type" value="Genomic_DNA"/>
</dbReference>
<gene>
    <name evidence="2" type="ORF">SacxiDRAFT_1697</name>
</gene>
<protein>
    <recommendedName>
        <fullName evidence="4">PE domain-containing protein</fullName>
    </recommendedName>
</protein>
<dbReference type="AlphaFoldDB" id="I0V1D6"/>
<accession>I0V1D6</accession>
<dbReference type="HOGENOM" id="CLU_127675_0_0_11"/>
<evidence type="ECO:0008006" key="4">
    <source>
        <dbReference type="Google" id="ProtNLM"/>
    </source>
</evidence>
<dbReference type="STRING" id="882086.SacxiDRAFT_1697"/>